<feature type="region of interest" description="Disordered" evidence="7">
    <location>
        <begin position="117"/>
        <end position="177"/>
    </location>
</feature>
<name>A0A0W0EY90_MONRR</name>
<protein>
    <recommendedName>
        <fullName evidence="2 6">Autophagy-related protein 17</fullName>
    </recommendedName>
</protein>
<dbReference type="EMBL" id="LATX01002462">
    <property type="protein sequence ID" value="KTB28898.1"/>
    <property type="molecule type" value="Genomic_DNA"/>
</dbReference>
<evidence type="ECO:0000256" key="1">
    <source>
        <dbReference type="ARBA" id="ARBA00006259"/>
    </source>
</evidence>
<evidence type="ECO:0000256" key="7">
    <source>
        <dbReference type="SAM" id="MobiDB-lite"/>
    </source>
</evidence>
<comment type="caution">
    <text evidence="9">The sequence shown here is derived from an EMBL/GenBank/DDBJ whole genome shotgun (WGS) entry which is preliminary data.</text>
</comment>
<dbReference type="GO" id="GO:0034045">
    <property type="term" value="C:phagophore assembly site membrane"/>
    <property type="evidence" value="ECO:0007669"/>
    <property type="project" value="UniProtKB-SubCell"/>
</dbReference>
<evidence type="ECO:0000256" key="4">
    <source>
        <dbReference type="ARBA" id="ARBA00023006"/>
    </source>
</evidence>
<keyword evidence="3 6" id="KW-0963">Cytoplasm</keyword>
<dbReference type="PANTHER" id="PTHR28005:SF1">
    <property type="entry name" value="AUTOPHAGY-RELATED PROTEIN 17"/>
    <property type="match status" value="1"/>
</dbReference>
<dbReference type="PANTHER" id="PTHR28005">
    <property type="entry name" value="AUTOPHAGY-RELATED PROTEIN 17"/>
    <property type="match status" value="1"/>
</dbReference>
<dbReference type="Pfam" id="PF04108">
    <property type="entry name" value="ATG17_like"/>
    <property type="match status" value="1"/>
</dbReference>
<dbReference type="InterPro" id="IPR045326">
    <property type="entry name" value="ATG17-like_dom"/>
</dbReference>
<feature type="compositionally biased region" description="Polar residues" evidence="7">
    <location>
        <begin position="123"/>
        <end position="136"/>
    </location>
</feature>
<dbReference type="Proteomes" id="UP000054988">
    <property type="component" value="Unassembled WGS sequence"/>
</dbReference>
<dbReference type="GO" id="GO:0030295">
    <property type="term" value="F:protein kinase activator activity"/>
    <property type="evidence" value="ECO:0007669"/>
    <property type="project" value="TreeGrafter"/>
</dbReference>
<evidence type="ECO:0000256" key="6">
    <source>
        <dbReference type="RuleBase" id="RU368080"/>
    </source>
</evidence>
<keyword evidence="5" id="KW-0472">Membrane</keyword>
<keyword evidence="4 6" id="KW-0072">Autophagy</keyword>
<organism evidence="9 10">
    <name type="scientific">Moniliophthora roreri</name>
    <name type="common">Frosty pod rot fungus</name>
    <name type="synonym">Monilia roreri</name>
    <dbReference type="NCBI Taxonomy" id="221103"/>
    <lineage>
        <taxon>Eukaryota</taxon>
        <taxon>Fungi</taxon>
        <taxon>Dikarya</taxon>
        <taxon>Basidiomycota</taxon>
        <taxon>Agaricomycotina</taxon>
        <taxon>Agaricomycetes</taxon>
        <taxon>Agaricomycetidae</taxon>
        <taxon>Agaricales</taxon>
        <taxon>Marasmiineae</taxon>
        <taxon>Marasmiaceae</taxon>
        <taxon>Moniliophthora</taxon>
    </lineage>
</organism>
<comment type="function">
    <text evidence="6">Autophagy-specific protein that functions in response to autophagy-inducing signals as a scaffold to recruit other ATG proteins to organize preautophagosomal structure (PAS) formation. Modulates the timing and magnitude of the autophagy response, such as the size of the sequestering vesicles. Plays particularly a role in pexophagy and nucleophagy.</text>
</comment>
<dbReference type="InterPro" id="IPR007240">
    <property type="entry name" value="Atg17"/>
</dbReference>
<gene>
    <name evidence="9" type="ORF">WG66_18602</name>
</gene>
<dbReference type="GO" id="GO:0000045">
    <property type="term" value="P:autophagosome assembly"/>
    <property type="evidence" value="ECO:0007669"/>
    <property type="project" value="TreeGrafter"/>
</dbReference>
<dbReference type="eggNOG" id="ENOG502RYHP">
    <property type="taxonomic scope" value="Eukaryota"/>
</dbReference>
<dbReference type="GO" id="GO:1990316">
    <property type="term" value="C:Atg1/ULK1 kinase complex"/>
    <property type="evidence" value="ECO:0007669"/>
    <property type="project" value="TreeGrafter"/>
</dbReference>
<comment type="similarity">
    <text evidence="1 6">Belongs to the ATG17 family.</text>
</comment>
<reference evidence="9 10" key="1">
    <citation type="submission" date="2015-12" db="EMBL/GenBank/DDBJ databases">
        <title>Draft genome sequence of Moniliophthora roreri, the causal agent of frosty pod rot of cacao.</title>
        <authorList>
            <person name="Aime M.C."/>
            <person name="Diaz-Valderrama J.R."/>
            <person name="Kijpornyongpan T."/>
            <person name="Phillips-Mora W."/>
        </authorList>
    </citation>
    <scope>NUCLEOTIDE SEQUENCE [LARGE SCALE GENOMIC DNA]</scope>
    <source>
        <strain evidence="9 10">MCA 2952</strain>
    </source>
</reference>
<sequence length="492" mass="55360">MDPIVAPHNVQEQDQPHLVSLVLQSKKALQHGEQLCSQAHALSNDSAQVAVDILVLDARVRWISDSVLEQLKLAANVAKTIEEKRIRLTKQVHEWDAVRAKQCSALDSILDELGSQRVPPDFHQTSAGSSLFGSQISDDEGDSAGKPNGFTLLSQSPSDTVRIPPSRRRHSTQEDRSNWKTLRDFVDDQAIEDILEQMDNERVAVENTLSRTDDYPESLDTTITNIRNALPQIPPIPDMEQLLHEQDTVMVSMARHLESLASHYEQMANALHESEAGEAYSEEDVEQMNRDTDELPSIMKELEESLLSVAAIHESLSSKRTEDQRHLQQLSGTLDDLDELGDIMGEMLNDQEAIESECEGLLVELQSHLSTIEHLHERYVAYRIAFQKLVIEIARRRMYKEAAENIVRGMMSQLEAMTEGKISSLYFTVCASNGELEERLVREHFNNEHGAHLPEDLCLCIGNAPTKWQVIPWNGEELEDLPGIATDIVTEV</sequence>
<comment type="subcellular location">
    <subcellularLocation>
        <location evidence="6">Cytoplasm</location>
    </subcellularLocation>
    <subcellularLocation>
        <location evidence="6">Preautophagosomal structure membrane</location>
        <topology evidence="6">Peripheral membrane protein</topology>
    </subcellularLocation>
</comment>
<evidence type="ECO:0000256" key="3">
    <source>
        <dbReference type="ARBA" id="ARBA00022490"/>
    </source>
</evidence>
<dbReference type="GO" id="GO:0060090">
    <property type="term" value="F:molecular adaptor activity"/>
    <property type="evidence" value="ECO:0007669"/>
    <property type="project" value="TreeGrafter"/>
</dbReference>
<proteinExistence type="inferred from homology"/>
<evidence type="ECO:0000256" key="5">
    <source>
        <dbReference type="ARBA" id="ARBA00023136"/>
    </source>
</evidence>
<evidence type="ECO:0000259" key="8">
    <source>
        <dbReference type="Pfam" id="PF04108"/>
    </source>
</evidence>
<evidence type="ECO:0000313" key="10">
    <source>
        <dbReference type="Proteomes" id="UP000054988"/>
    </source>
</evidence>
<feature type="domain" description="Autophagy protein ATG17-like" evidence="8">
    <location>
        <begin position="29"/>
        <end position="419"/>
    </location>
</feature>
<dbReference type="GO" id="GO:0000422">
    <property type="term" value="P:autophagy of mitochondrion"/>
    <property type="evidence" value="ECO:0007669"/>
    <property type="project" value="TreeGrafter"/>
</dbReference>
<evidence type="ECO:0000313" key="9">
    <source>
        <dbReference type="EMBL" id="KTB28898.1"/>
    </source>
</evidence>
<evidence type="ECO:0000256" key="2">
    <source>
        <dbReference type="ARBA" id="ARBA00013806"/>
    </source>
</evidence>
<accession>A0A0W0EY90</accession>
<dbReference type="AlphaFoldDB" id="A0A0W0EY90"/>
<dbReference type="GO" id="GO:0034727">
    <property type="term" value="P:piecemeal microautophagy of the nucleus"/>
    <property type="evidence" value="ECO:0007669"/>
    <property type="project" value="TreeGrafter"/>
</dbReference>